<feature type="compositionally biased region" description="Polar residues" evidence="1">
    <location>
        <begin position="1"/>
        <end position="11"/>
    </location>
</feature>
<evidence type="ECO:0000313" key="4">
    <source>
        <dbReference type="Proteomes" id="UP000030742"/>
    </source>
</evidence>
<evidence type="ECO:0000313" key="3">
    <source>
        <dbReference type="EMBL" id="ERL91007.1"/>
    </source>
</evidence>
<evidence type="ECO:0000256" key="1">
    <source>
        <dbReference type="SAM" id="MobiDB-lite"/>
    </source>
</evidence>
<dbReference type="OrthoDB" id="7474070at2759"/>
<sequence>MCHPNDTNSVETSTSASTSAIHQGEKSLSTKEKKVFLKFESKKGNQQIKKTVKVTKQNLRNAYELSKTPLFNQIETKIDPVVSSFFNSSFTNSGKKKRTWTKKDKGPKCYNFLKRCLPLPSKRSLSRLLSNVPFETGINSEFTSKHSKKIQKMKPIDRNCILMFDEMSEQLTFDKSRNMIIGYVDLGYLGRVNKSANHALIFMVHGLHKNWKHPVAGTVESKALQSLIKDIIIALEAAGLVVLATVCDQGATNRKSISNLCLETQNRNYEPNPYFKINNHKIFTLFDPPHLLKSTRNALLKYCINISVAARTLSHTVAACMEQTISNPCNNLAADAIHTAEFIHDIDCLLDSFNGRLPSPELGQPYRRCLSDKSAHKPLWLNLKPKVQSWEFIS</sequence>
<dbReference type="EMBL" id="KB632267">
    <property type="protein sequence ID" value="ERL91007.1"/>
    <property type="molecule type" value="Genomic_DNA"/>
</dbReference>
<proteinExistence type="predicted"/>
<feature type="region of interest" description="Disordered" evidence="1">
    <location>
        <begin position="1"/>
        <end position="26"/>
    </location>
</feature>
<accession>U4UD76</accession>
<gene>
    <name evidence="3" type="ORF">D910_08349</name>
</gene>
<feature type="domain" description="Transposable element P transposase-like RNase H" evidence="2">
    <location>
        <begin position="135"/>
        <end position="260"/>
    </location>
</feature>
<dbReference type="Proteomes" id="UP000030742">
    <property type="component" value="Unassembled WGS sequence"/>
</dbReference>
<organism evidence="3 4">
    <name type="scientific">Dendroctonus ponderosae</name>
    <name type="common">Mountain pine beetle</name>
    <dbReference type="NCBI Taxonomy" id="77166"/>
    <lineage>
        <taxon>Eukaryota</taxon>
        <taxon>Metazoa</taxon>
        <taxon>Ecdysozoa</taxon>
        <taxon>Arthropoda</taxon>
        <taxon>Hexapoda</taxon>
        <taxon>Insecta</taxon>
        <taxon>Pterygota</taxon>
        <taxon>Neoptera</taxon>
        <taxon>Endopterygota</taxon>
        <taxon>Coleoptera</taxon>
        <taxon>Polyphaga</taxon>
        <taxon>Cucujiformia</taxon>
        <taxon>Curculionidae</taxon>
        <taxon>Scolytinae</taxon>
        <taxon>Dendroctonus</taxon>
    </lineage>
</organism>
<reference evidence="3 4" key="1">
    <citation type="journal article" date="2013" name="Genome Biol.">
        <title>Draft genome of the mountain pine beetle, Dendroctonus ponderosae Hopkins, a major forest pest.</title>
        <authorList>
            <person name="Keeling C.I."/>
            <person name="Yuen M.M."/>
            <person name="Liao N.Y."/>
            <person name="Docking T.R."/>
            <person name="Chan S.K."/>
            <person name="Taylor G.A."/>
            <person name="Palmquist D.L."/>
            <person name="Jackman S.D."/>
            <person name="Nguyen A."/>
            <person name="Li M."/>
            <person name="Henderson H."/>
            <person name="Janes J.K."/>
            <person name="Zhao Y."/>
            <person name="Pandoh P."/>
            <person name="Moore R."/>
            <person name="Sperling F.A."/>
            <person name="Huber D.P."/>
            <person name="Birol I."/>
            <person name="Jones S.J."/>
            <person name="Bohlmann J."/>
        </authorList>
    </citation>
    <scope>NUCLEOTIDE SEQUENCE</scope>
</reference>
<protein>
    <recommendedName>
        <fullName evidence="2">Transposable element P transposase-like RNase H domain-containing protein</fullName>
    </recommendedName>
</protein>
<dbReference type="Pfam" id="PF21787">
    <property type="entry name" value="TNP-like_RNaseH_N"/>
    <property type="match status" value="1"/>
</dbReference>
<dbReference type="InterPro" id="IPR048365">
    <property type="entry name" value="TNP-like_RNaseH_N"/>
</dbReference>
<name>U4UD76_DENPD</name>
<dbReference type="AlphaFoldDB" id="U4UD76"/>
<evidence type="ECO:0000259" key="2">
    <source>
        <dbReference type="Pfam" id="PF21787"/>
    </source>
</evidence>